<gene>
    <name evidence="1" type="ORF">SSABA_v1c05340</name>
</gene>
<protein>
    <submittedName>
        <fullName evidence="1">Uncharacterized protein</fullName>
    </submittedName>
</protein>
<dbReference type="RefSeq" id="WP_025251079.1">
    <property type="nucleotide sequence ID" value="NZ_CP006934.1"/>
</dbReference>
<evidence type="ECO:0000313" key="2">
    <source>
        <dbReference type="Proteomes" id="UP000019265"/>
    </source>
</evidence>
<keyword evidence="2" id="KW-1185">Reference proteome</keyword>
<dbReference type="EMBL" id="CP006934">
    <property type="protein sequence ID" value="AHI53941.1"/>
    <property type="molecule type" value="Genomic_DNA"/>
</dbReference>
<reference evidence="1 2" key="1">
    <citation type="journal article" date="2014" name="Genome Biol. Evol.">
        <title>Molecular evolution of the substrate utilization strategies and putative virulence factors in mosquito-associated Spiroplasma species.</title>
        <authorList>
            <person name="Chang T.H."/>
            <person name="Lo W.S."/>
            <person name="Ku C."/>
            <person name="Chen L.L."/>
            <person name="Kuo C.H."/>
        </authorList>
    </citation>
    <scope>NUCLEOTIDE SEQUENCE [LARGE SCALE GENOMIC DNA]</scope>
    <source>
        <strain evidence="1">Ar-1343</strain>
    </source>
</reference>
<dbReference type="Proteomes" id="UP000019265">
    <property type="component" value="Chromosome"/>
</dbReference>
<dbReference type="KEGG" id="ssab:SSABA_v1c05340"/>
<dbReference type="OrthoDB" id="9852433at2"/>
<organism evidence="1 2">
    <name type="scientific">Spiroplasma sabaudiense Ar-1343</name>
    <dbReference type="NCBI Taxonomy" id="1276257"/>
    <lineage>
        <taxon>Bacteria</taxon>
        <taxon>Bacillati</taxon>
        <taxon>Mycoplasmatota</taxon>
        <taxon>Mollicutes</taxon>
        <taxon>Entomoplasmatales</taxon>
        <taxon>Spiroplasmataceae</taxon>
        <taxon>Spiroplasma</taxon>
    </lineage>
</organism>
<dbReference type="AlphaFoldDB" id="W6AAA5"/>
<dbReference type="STRING" id="1276257.SSABA_v1c05340"/>
<sequence length="149" mass="17493">MFLNELCLLENEEAIFGVTLMGSNSQNFWVLNLGKIPKNSPDFRNYFLEDNFDLNNENQNWYWNKMITKIIQSCQEIEVIDSLENLTNKWDLLKISRESAGIFRFARYLSNYQISDLLEVVHNLIPKNHEIATVIGDNNIVYKDLILDN</sequence>
<dbReference type="PATRIC" id="fig|1276257.3.peg.544"/>
<name>W6AAA5_9MOLU</name>
<dbReference type="HOGENOM" id="CLU_1748513_0_0_14"/>
<evidence type="ECO:0000313" key="1">
    <source>
        <dbReference type="EMBL" id="AHI53941.1"/>
    </source>
</evidence>
<accession>W6AAA5</accession>
<proteinExistence type="predicted"/>